<keyword evidence="2 4" id="KW-0863">Zinc-finger</keyword>
<feature type="compositionally biased region" description="Basic and acidic residues" evidence="5">
    <location>
        <begin position="79"/>
        <end position="89"/>
    </location>
</feature>
<evidence type="ECO:0000256" key="3">
    <source>
        <dbReference type="ARBA" id="ARBA00022833"/>
    </source>
</evidence>
<keyword evidence="10" id="KW-1185">Reference proteome</keyword>
<dbReference type="PANTHER" id="PTHR31212:SF4">
    <property type="entry name" value="ALPHA-KETOGLUTARATE-DEPENDENT DIOXYGENASE ALKB HOMOLOG 3"/>
    <property type="match status" value="1"/>
</dbReference>
<dbReference type="SUPFAM" id="SSF51197">
    <property type="entry name" value="Clavaminate synthase-like"/>
    <property type="match status" value="1"/>
</dbReference>
<proteinExistence type="predicted"/>
<reference evidence="9" key="1">
    <citation type="submission" date="2020-05" db="EMBL/GenBank/DDBJ databases">
        <title>Phylogenomic resolution of chytrid fungi.</title>
        <authorList>
            <person name="Stajich J.E."/>
            <person name="Amses K."/>
            <person name="Simmons R."/>
            <person name="Seto K."/>
            <person name="Myers J."/>
            <person name="Bonds A."/>
            <person name="Quandt C.A."/>
            <person name="Barry K."/>
            <person name="Liu P."/>
            <person name="Grigoriev I."/>
            <person name="Longcore J.E."/>
            <person name="James T.Y."/>
        </authorList>
    </citation>
    <scope>NUCLEOTIDE SEQUENCE</scope>
    <source>
        <strain evidence="9">JEL0318</strain>
    </source>
</reference>
<feature type="region of interest" description="Disordered" evidence="5">
    <location>
        <begin position="48"/>
        <end position="105"/>
    </location>
</feature>
<evidence type="ECO:0000313" key="9">
    <source>
        <dbReference type="EMBL" id="KAJ3055884.1"/>
    </source>
</evidence>
<organism evidence="9 10">
    <name type="scientific">Rhizophlyctis rosea</name>
    <dbReference type="NCBI Taxonomy" id="64517"/>
    <lineage>
        <taxon>Eukaryota</taxon>
        <taxon>Fungi</taxon>
        <taxon>Fungi incertae sedis</taxon>
        <taxon>Chytridiomycota</taxon>
        <taxon>Chytridiomycota incertae sedis</taxon>
        <taxon>Chytridiomycetes</taxon>
        <taxon>Rhizophlyctidales</taxon>
        <taxon>Rhizophlyctidaceae</taxon>
        <taxon>Rhizophlyctis</taxon>
    </lineage>
</organism>
<evidence type="ECO:0000256" key="2">
    <source>
        <dbReference type="ARBA" id="ARBA00022771"/>
    </source>
</evidence>
<feature type="domain" description="GRF-type" evidence="8">
    <location>
        <begin position="380"/>
        <end position="430"/>
    </location>
</feature>
<dbReference type="InterPro" id="IPR032854">
    <property type="entry name" value="ALKBH3"/>
</dbReference>
<dbReference type="GO" id="GO:0006307">
    <property type="term" value="P:DNA alkylation repair"/>
    <property type="evidence" value="ECO:0007669"/>
    <property type="project" value="InterPro"/>
</dbReference>
<dbReference type="PROSITE" id="PS51471">
    <property type="entry name" value="FE2OG_OXY"/>
    <property type="match status" value="1"/>
</dbReference>
<dbReference type="Pfam" id="PF06839">
    <property type="entry name" value="Zn_ribbon_GRF"/>
    <property type="match status" value="1"/>
</dbReference>
<name>A0AAD5SJ96_9FUNG</name>
<dbReference type="InterPro" id="IPR027450">
    <property type="entry name" value="AlkB-like"/>
</dbReference>
<feature type="domain" description="Fe2OG dioxygenase" evidence="7">
    <location>
        <begin position="261"/>
        <end position="371"/>
    </location>
</feature>
<dbReference type="PANTHER" id="PTHR31212">
    <property type="entry name" value="ALPHA-KETOGLUTARATE-DEPENDENT DIOXYGENASE ALKB HOMOLOG 3"/>
    <property type="match status" value="1"/>
</dbReference>
<dbReference type="PROSITE" id="PS51999">
    <property type="entry name" value="ZF_GRF"/>
    <property type="match status" value="1"/>
</dbReference>
<protein>
    <recommendedName>
        <fullName evidence="11">Fe2OG dioxygenase domain-containing protein</fullName>
    </recommendedName>
</protein>
<evidence type="ECO:0000313" key="10">
    <source>
        <dbReference type="Proteomes" id="UP001212841"/>
    </source>
</evidence>
<gene>
    <name evidence="9" type="ORF">HK097_008881</name>
</gene>
<dbReference type="EMBL" id="JADGJD010000055">
    <property type="protein sequence ID" value="KAJ3055884.1"/>
    <property type="molecule type" value="Genomic_DNA"/>
</dbReference>
<evidence type="ECO:0000256" key="4">
    <source>
        <dbReference type="PROSITE-ProRule" id="PRU01343"/>
    </source>
</evidence>
<accession>A0AAD5SJ96</accession>
<evidence type="ECO:0000256" key="1">
    <source>
        <dbReference type="ARBA" id="ARBA00022723"/>
    </source>
</evidence>
<comment type="caution">
    <text evidence="9">The sequence shown here is derived from an EMBL/GenBank/DDBJ whole genome shotgun (WGS) entry which is preliminary data.</text>
</comment>
<evidence type="ECO:0000256" key="5">
    <source>
        <dbReference type="SAM" id="MobiDB-lite"/>
    </source>
</evidence>
<feature type="compositionally biased region" description="Polar residues" evidence="5">
    <location>
        <begin position="90"/>
        <end position="105"/>
    </location>
</feature>
<evidence type="ECO:0008006" key="11">
    <source>
        <dbReference type="Google" id="ProtNLM"/>
    </source>
</evidence>
<evidence type="ECO:0000259" key="7">
    <source>
        <dbReference type="PROSITE" id="PS51471"/>
    </source>
</evidence>
<dbReference type="PROSITE" id="PS50030">
    <property type="entry name" value="UBA"/>
    <property type="match status" value="1"/>
</dbReference>
<dbReference type="InterPro" id="IPR005123">
    <property type="entry name" value="Oxoglu/Fe-dep_dioxygenase_dom"/>
</dbReference>
<dbReference type="InterPro" id="IPR037151">
    <property type="entry name" value="AlkB-like_sf"/>
</dbReference>
<dbReference type="InterPro" id="IPR015940">
    <property type="entry name" value="UBA"/>
</dbReference>
<dbReference type="Pfam" id="PF13532">
    <property type="entry name" value="2OG-FeII_Oxy_2"/>
    <property type="match status" value="1"/>
</dbReference>
<dbReference type="GO" id="GO:0051213">
    <property type="term" value="F:dioxygenase activity"/>
    <property type="evidence" value="ECO:0007669"/>
    <property type="project" value="InterPro"/>
</dbReference>
<evidence type="ECO:0000259" key="8">
    <source>
        <dbReference type="PROSITE" id="PS51999"/>
    </source>
</evidence>
<evidence type="ECO:0000259" key="6">
    <source>
        <dbReference type="PROSITE" id="PS50030"/>
    </source>
</evidence>
<dbReference type="Gene3D" id="2.60.120.590">
    <property type="entry name" value="Alpha-ketoglutarate-dependent dioxygenase AlkB-like"/>
    <property type="match status" value="1"/>
</dbReference>
<dbReference type="AlphaFoldDB" id="A0AAD5SJ96"/>
<keyword evidence="1" id="KW-0479">Metal-binding</keyword>
<dbReference type="GO" id="GO:0008270">
    <property type="term" value="F:zinc ion binding"/>
    <property type="evidence" value="ECO:0007669"/>
    <property type="project" value="UniProtKB-KW"/>
</dbReference>
<sequence>MDSSDEKLAILLSIFETEFELKNLHSALSNASGNVDGAIAYLLDQSQSISSPPVSKPEKRKSIADFFAPPASPAKRRKETTDPPSRKTESLPSSTDPNNASTSAQSRNLKNAYHALFEASNKNIPQKQLPPKELTAANIADHIPCELILNALPGELADMLLQRMLLEAEDWKSRRFVLFDREVESPHTSCFYREPVESAKGYILPDDDIYYGGRTVEGVRIMPSGAVKARDHVERLVNERLQERDAKAGGRHPVEIQGWWKPNIVFGNCYRGAQQGVGAHSDKFTYLGPRPTIGSLTLGATRIFRLRRYTVPGQPTPQTFNISLPHNSLLIMFPPCQEEFRHEVPQINPLRLTHNPISGDIRINLTYRVVRREYHEIPRCRCNNPCELRCVVKQPQTLGKYFYMCGIGGNPDRGLEAGHNCGFFEWLALEDMVRRAKENVAEEDVNSSQTSKTKA</sequence>
<feature type="domain" description="UBA" evidence="6">
    <location>
        <begin position="3"/>
        <end position="45"/>
    </location>
</feature>
<dbReference type="InterPro" id="IPR010666">
    <property type="entry name" value="Znf_GRF"/>
</dbReference>
<dbReference type="Proteomes" id="UP001212841">
    <property type="component" value="Unassembled WGS sequence"/>
</dbReference>
<keyword evidence="3" id="KW-0862">Zinc</keyword>